<organism evidence="1">
    <name type="scientific">Arundo donax</name>
    <name type="common">Giant reed</name>
    <name type="synonym">Donax arundinaceus</name>
    <dbReference type="NCBI Taxonomy" id="35708"/>
    <lineage>
        <taxon>Eukaryota</taxon>
        <taxon>Viridiplantae</taxon>
        <taxon>Streptophyta</taxon>
        <taxon>Embryophyta</taxon>
        <taxon>Tracheophyta</taxon>
        <taxon>Spermatophyta</taxon>
        <taxon>Magnoliopsida</taxon>
        <taxon>Liliopsida</taxon>
        <taxon>Poales</taxon>
        <taxon>Poaceae</taxon>
        <taxon>PACMAD clade</taxon>
        <taxon>Arundinoideae</taxon>
        <taxon>Arundineae</taxon>
        <taxon>Arundo</taxon>
    </lineage>
</organism>
<accession>A0A0A9BK20</accession>
<protein>
    <submittedName>
        <fullName evidence="1">Uncharacterized protein</fullName>
    </submittedName>
</protein>
<proteinExistence type="predicted"/>
<evidence type="ECO:0000313" key="1">
    <source>
        <dbReference type="EMBL" id="JAD62508.1"/>
    </source>
</evidence>
<sequence length="9" mass="1059">MQDIVLDLI</sequence>
<reference evidence="1" key="1">
    <citation type="submission" date="2014-09" db="EMBL/GenBank/DDBJ databases">
        <authorList>
            <person name="Magalhaes I.L.F."/>
            <person name="Oliveira U."/>
            <person name="Santos F.R."/>
            <person name="Vidigal T.H.D.A."/>
            <person name="Brescovit A.D."/>
            <person name="Santos A.J."/>
        </authorList>
    </citation>
    <scope>NUCLEOTIDE SEQUENCE</scope>
    <source>
        <tissue evidence="1">Shoot tissue taken approximately 20 cm above the soil surface</tissue>
    </source>
</reference>
<reference evidence="1" key="2">
    <citation type="journal article" date="2015" name="Data Brief">
        <title>Shoot transcriptome of the giant reed, Arundo donax.</title>
        <authorList>
            <person name="Barrero R.A."/>
            <person name="Guerrero F.D."/>
            <person name="Moolhuijzen P."/>
            <person name="Goolsby J.A."/>
            <person name="Tidwell J."/>
            <person name="Bellgard S.E."/>
            <person name="Bellgard M.I."/>
        </authorList>
    </citation>
    <scope>NUCLEOTIDE SEQUENCE</scope>
    <source>
        <tissue evidence="1">Shoot tissue taken approximately 20 cm above the soil surface</tissue>
    </source>
</reference>
<dbReference type="EMBL" id="GBRH01235387">
    <property type="protein sequence ID" value="JAD62508.1"/>
    <property type="molecule type" value="Transcribed_RNA"/>
</dbReference>
<name>A0A0A9BK20_ARUDO</name>